<evidence type="ECO:0000256" key="1">
    <source>
        <dbReference type="SAM" id="MobiDB-lite"/>
    </source>
</evidence>
<evidence type="ECO:0000313" key="3">
    <source>
        <dbReference type="EMBL" id="KAF2787129.1"/>
    </source>
</evidence>
<accession>A0A6A6WSQ1</accession>
<reference evidence="3" key="1">
    <citation type="journal article" date="2020" name="Stud. Mycol.">
        <title>101 Dothideomycetes genomes: a test case for predicting lifestyles and emergence of pathogens.</title>
        <authorList>
            <person name="Haridas S."/>
            <person name="Albert R."/>
            <person name="Binder M."/>
            <person name="Bloem J."/>
            <person name="Labutti K."/>
            <person name="Salamov A."/>
            <person name="Andreopoulos B."/>
            <person name="Baker S."/>
            <person name="Barry K."/>
            <person name="Bills G."/>
            <person name="Bluhm B."/>
            <person name="Cannon C."/>
            <person name="Castanera R."/>
            <person name="Culley D."/>
            <person name="Daum C."/>
            <person name="Ezra D."/>
            <person name="Gonzalez J."/>
            <person name="Henrissat B."/>
            <person name="Kuo A."/>
            <person name="Liang C."/>
            <person name="Lipzen A."/>
            <person name="Lutzoni F."/>
            <person name="Magnuson J."/>
            <person name="Mondo S."/>
            <person name="Nolan M."/>
            <person name="Ohm R."/>
            <person name="Pangilinan J."/>
            <person name="Park H.-J."/>
            <person name="Ramirez L."/>
            <person name="Alfaro M."/>
            <person name="Sun H."/>
            <person name="Tritt A."/>
            <person name="Yoshinaga Y."/>
            <person name="Zwiers L.-H."/>
            <person name="Turgeon B."/>
            <person name="Goodwin S."/>
            <person name="Spatafora J."/>
            <person name="Crous P."/>
            <person name="Grigoriev I."/>
        </authorList>
    </citation>
    <scope>NUCLEOTIDE SEQUENCE</scope>
    <source>
        <strain evidence="3">CBS 109.77</strain>
    </source>
</reference>
<name>A0A6A6WSQ1_9PLEO</name>
<dbReference type="Proteomes" id="UP000799757">
    <property type="component" value="Unassembled WGS sequence"/>
</dbReference>
<dbReference type="AlphaFoldDB" id="A0A6A6WSQ1"/>
<feature type="compositionally biased region" description="Polar residues" evidence="1">
    <location>
        <begin position="12"/>
        <end position="22"/>
    </location>
</feature>
<keyword evidence="2" id="KW-1133">Transmembrane helix</keyword>
<feature type="transmembrane region" description="Helical" evidence="2">
    <location>
        <begin position="166"/>
        <end position="190"/>
    </location>
</feature>
<organism evidence="3 4">
    <name type="scientific">Melanomma pulvis-pyrius CBS 109.77</name>
    <dbReference type="NCBI Taxonomy" id="1314802"/>
    <lineage>
        <taxon>Eukaryota</taxon>
        <taxon>Fungi</taxon>
        <taxon>Dikarya</taxon>
        <taxon>Ascomycota</taxon>
        <taxon>Pezizomycotina</taxon>
        <taxon>Dothideomycetes</taxon>
        <taxon>Pleosporomycetidae</taxon>
        <taxon>Pleosporales</taxon>
        <taxon>Melanommataceae</taxon>
        <taxon>Melanomma</taxon>
    </lineage>
</organism>
<evidence type="ECO:0000313" key="4">
    <source>
        <dbReference type="Proteomes" id="UP000799757"/>
    </source>
</evidence>
<protein>
    <submittedName>
        <fullName evidence="3">Uncharacterized protein</fullName>
    </submittedName>
</protein>
<feature type="transmembrane region" description="Helical" evidence="2">
    <location>
        <begin position="566"/>
        <end position="589"/>
    </location>
</feature>
<sequence length="661" mass="73567">MEHNEFEMTSGPRATSDATTAPKTLPRVPDEEMRPLSPRSSITVRERATTTLGRKAWPLLVVAFYTGIALTAWIFLCILSKRPIWGEKSYYRAENWDSKDYARVNRKYVKAAHILKSVVALLTIPVTSAICSMAAAGYMQHGNLRKSLNLRQIIALADQGWISKKILVYLMEAGSLPLYLAFALMIIGIATQIMQEAFVDQESIKSATYYGGRSIQVKDIPSMFDPKLEDSSTVQIHQLRSILDSATLKDWDANLWNENVDKYRELTSQALGYMANAESNIPFVAELPSNFSTGVIGPQYAPRISSNTSFAEITQDEYNTGCRNETETGGFYAEYKSAGRSAYSLTACMSGNQHISPWNRTRDRQDITEDLYLQFEAYSIRIYKITVKTTLGYFELPSYHNGNKPGPILEKDPLLVDSDQKKYRYKRAVDSNSTFAGRDSLLSLNNKGPLLAVALSLFGKGSFLESRTSNPNSYNTTDSTLQCTGLVPMSFMDRSACLRPSDASSQAWSFLSSISNNWLDNLPVAMFLANKLWIGPGSPLAYHDTVTVNYDFGIDTIKPKISNVGIILGSIFLGFHLIGLWLLAAYTVITRPWAKTLGAETMLRVGIHYSEALDGLEKKEWNKVIETLPGFIGDASPDAPVGKIRMGASAPLRTDRKYEPL</sequence>
<feature type="region of interest" description="Disordered" evidence="1">
    <location>
        <begin position="1"/>
        <end position="41"/>
    </location>
</feature>
<dbReference type="OrthoDB" id="5381672at2759"/>
<keyword evidence="2" id="KW-0472">Membrane</keyword>
<feature type="transmembrane region" description="Helical" evidence="2">
    <location>
        <begin position="114"/>
        <end position="139"/>
    </location>
</feature>
<keyword evidence="2" id="KW-0812">Transmembrane</keyword>
<feature type="transmembrane region" description="Helical" evidence="2">
    <location>
        <begin position="56"/>
        <end position="79"/>
    </location>
</feature>
<gene>
    <name evidence="3" type="ORF">K505DRAFT_317237</name>
</gene>
<keyword evidence="4" id="KW-1185">Reference proteome</keyword>
<dbReference type="EMBL" id="MU002357">
    <property type="protein sequence ID" value="KAF2787129.1"/>
    <property type="molecule type" value="Genomic_DNA"/>
</dbReference>
<proteinExistence type="predicted"/>
<evidence type="ECO:0000256" key="2">
    <source>
        <dbReference type="SAM" id="Phobius"/>
    </source>
</evidence>